<evidence type="ECO:0000256" key="10">
    <source>
        <dbReference type="ARBA" id="ARBA00041392"/>
    </source>
</evidence>
<evidence type="ECO:0000256" key="8">
    <source>
        <dbReference type="ARBA" id="ARBA00022842"/>
    </source>
</evidence>
<accession>S9UEF9</accession>
<evidence type="ECO:0000256" key="5">
    <source>
        <dbReference type="ARBA" id="ARBA00022602"/>
    </source>
</evidence>
<dbReference type="PANTHER" id="PTHR11129">
    <property type="entry name" value="PROTEIN FARNESYLTRANSFERASE ALPHA SUBUNIT/RAB GERANYLGERANYL TRANSFERASE ALPHA SUBUNIT"/>
    <property type="match status" value="1"/>
</dbReference>
<dbReference type="GO" id="GO:0005953">
    <property type="term" value="C:CAAX-protein geranylgeranyltransferase complex"/>
    <property type="evidence" value="ECO:0007669"/>
    <property type="project" value="TreeGrafter"/>
</dbReference>
<evidence type="ECO:0000256" key="4">
    <source>
        <dbReference type="ARBA" id="ARBA00012702"/>
    </source>
</evidence>
<dbReference type="SUPFAM" id="SSF48439">
    <property type="entry name" value="Protein prenylyltransferase"/>
    <property type="match status" value="1"/>
</dbReference>
<organism evidence="14 15">
    <name type="scientific">Strigomonas culicis</name>
    <dbReference type="NCBI Taxonomy" id="28005"/>
    <lineage>
        <taxon>Eukaryota</taxon>
        <taxon>Discoba</taxon>
        <taxon>Euglenozoa</taxon>
        <taxon>Kinetoplastea</taxon>
        <taxon>Metakinetoplastina</taxon>
        <taxon>Trypanosomatida</taxon>
        <taxon>Trypanosomatidae</taxon>
        <taxon>Strigomonadinae</taxon>
        <taxon>Strigomonas</taxon>
    </lineage>
</organism>
<dbReference type="OrthoDB" id="272289at2759"/>
<evidence type="ECO:0000256" key="9">
    <source>
        <dbReference type="ARBA" id="ARBA00040965"/>
    </source>
</evidence>
<reference evidence="14 15" key="1">
    <citation type="journal article" date="2013" name="PLoS ONE">
        <title>Predicting the Proteins of Angomonas deanei, Strigomonas culicis and Their Respective Endosymbionts Reveals New Aspects of the Trypanosomatidae Family.</title>
        <authorList>
            <person name="Motta M.C."/>
            <person name="Martins A.C."/>
            <person name="de Souza S.S."/>
            <person name="Catta-Preta C.M."/>
            <person name="Silva R."/>
            <person name="Klein C.C."/>
            <person name="de Almeida L.G."/>
            <person name="de Lima Cunha O."/>
            <person name="Ciapina L.P."/>
            <person name="Brocchi M."/>
            <person name="Colabardini A.C."/>
            <person name="de Araujo Lima B."/>
            <person name="Machado C.R."/>
            <person name="de Almeida Soares C.M."/>
            <person name="Probst C.M."/>
            <person name="de Menezes C.B."/>
            <person name="Thompson C.E."/>
            <person name="Bartholomeu D.C."/>
            <person name="Gradia D.F."/>
            <person name="Pavoni D.P."/>
            <person name="Grisard E.C."/>
            <person name="Fantinatti-Garboggini F."/>
            <person name="Marchini F.K."/>
            <person name="Rodrigues-Luiz G.F."/>
            <person name="Wagner G."/>
            <person name="Goldman G.H."/>
            <person name="Fietto J.L."/>
            <person name="Elias M.C."/>
            <person name="Goldman M.H."/>
            <person name="Sagot M.F."/>
            <person name="Pereira M."/>
            <person name="Stoco P.H."/>
            <person name="de Mendonca-Neto R.P."/>
            <person name="Teixeira S.M."/>
            <person name="Maciel T.E."/>
            <person name="de Oliveira Mendes T.A."/>
            <person name="Urmenyi T.P."/>
            <person name="de Souza W."/>
            <person name="Schenkman S."/>
            <person name="de Vasconcelos A.T."/>
        </authorList>
    </citation>
    <scope>NUCLEOTIDE SEQUENCE [LARGE SCALE GENOMIC DNA]</scope>
</reference>
<comment type="cofactor">
    <cofactor evidence="1">
        <name>Mg(2+)</name>
        <dbReference type="ChEBI" id="CHEBI:18420"/>
    </cofactor>
</comment>
<evidence type="ECO:0000313" key="14">
    <source>
        <dbReference type="EMBL" id="EPY27328.1"/>
    </source>
</evidence>
<sequence length="776" mass="87725">MYPRSFPKKKKHQKFLFLLLTFFFSLTLEIPHTTLSLDERGTKCFPALLCEYDSYEWCTTPYNDTMLFFPSPRPLGTILVDLFFSIEVRITFCSGWTTSRADQAKKKSSNRAEIHMSSTTYSSMSEASGAPEENQLYLLTNVDLLKETYLTDVTPLPEPNVERFPVMPIGFTASFDTVYGAYRALRGDMNQLLATSTRGSRAAPAPPGALARWLLVLAFALRQCMSHFTAWHDRRDLVLRPLALQHATREELRRLPSVPIAATQNEDQRALLQQIVTSWLPSTEDLELPSNIPCAEGAVSGSLAEAGQDGAAPCRVSLWRAVRWELRTTQCIGLLYHKNFQVWHHRKDLLSRALSTLPADVRAAVAASEAACNDYFERHHAVSFTDLDERLITARVFTEWDAKNYHVWLHRAWFINAFPFLVEGPRWAEWCAAQAASPQQQQGAASDFHAAPADSLPACPLKSEVDFTGSLIEQDWWNNSAWCHRHNLFEQHVAAAWLQQRRAGTLTAWQVRAAAHAVLRAEVDFALRWAVHEVSNECPLTYSLSMATLYQRVLLWLHCQEGACDAAAEAAPLTVVSRAAPWGGLQSRLPVVHFLRGFALLFYMLRMLRAEVFPVAEGYRDTLYDTLSLVDRRDHPFVVQLRDAQTQYGIDNLHQVHAALYHGCFEFLQVCWVNYFDEETKASIHARRAPEVYATEGVSDALLDGAALGQTLHALGAGAPPEEKEVEAWGQEELCSLFLLVEASALATAKQLIVEDEVRIKYWKREITTVLFREYN</sequence>
<protein>
    <recommendedName>
        <fullName evidence="9">Protein farnesyltransferase/geranylgeranyltransferase type-1 subunit alpha</fullName>
        <ecNumber evidence="4">2.5.1.58</ecNumber>
        <ecNumber evidence="3">2.5.1.59</ecNumber>
    </recommendedName>
    <alternativeName>
        <fullName evidence="12">CAAX farnesyltransferase subunit alpha</fullName>
    </alternativeName>
    <alternativeName>
        <fullName evidence="11">FTase-alpha</fullName>
    </alternativeName>
    <alternativeName>
        <fullName evidence="10">Ras proteins prenyltransferase subunit alpha</fullName>
    </alternativeName>
    <alternativeName>
        <fullName evidence="13">Type I protein geranyl-geranyltransferase subunit alpha</fullName>
    </alternativeName>
</protein>
<dbReference type="EC" id="2.5.1.58" evidence="4"/>
<evidence type="ECO:0000256" key="3">
    <source>
        <dbReference type="ARBA" id="ARBA00012700"/>
    </source>
</evidence>
<evidence type="ECO:0000256" key="1">
    <source>
        <dbReference type="ARBA" id="ARBA00001946"/>
    </source>
</evidence>
<evidence type="ECO:0000313" key="15">
    <source>
        <dbReference type="Proteomes" id="UP000015354"/>
    </source>
</evidence>
<keyword evidence="7" id="KW-0677">Repeat</keyword>
<comment type="caution">
    <text evidence="14">The sequence shown here is derived from an EMBL/GenBank/DDBJ whole genome shotgun (WGS) entry which is preliminary data.</text>
</comment>
<evidence type="ECO:0000256" key="11">
    <source>
        <dbReference type="ARBA" id="ARBA00042436"/>
    </source>
</evidence>
<keyword evidence="15" id="KW-1185">Reference proteome</keyword>
<name>S9UEF9_9TRYP</name>
<dbReference type="PROSITE" id="PS51147">
    <property type="entry name" value="PFTA"/>
    <property type="match status" value="1"/>
</dbReference>
<keyword evidence="8" id="KW-0460">Magnesium</keyword>
<dbReference type="GO" id="GO:0005965">
    <property type="term" value="C:protein farnesyltransferase complex"/>
    <property type="evidence" value="ECO:0007669"/>
    <property type="project" value="TreeGrafter"/>
</dbReference>
<dbReference type="AlphaFoldDB" id="S9UEF9"/>
<dbReference type="PANTHER" id="PTHR11129:SF1">
    <property type="entry name" value="PROTEIN FARNESYLTRANSFERASE_GERANYLGERANYLTRANSFERASE TYPE-1 SUBUNIT ALPHA"/>
    <property type="match status" value="1"/>
</dbReference>
<dbReference type="InterPro" id="IPR002088">
    <property type="entry name" value="Prenyl_trans_a"/>
</dbReference>
<dbReference type="GO" id="GO:0004662">
    <property type="term" value="F:CAAX-protein geranylgeranyltransferase activity"/>
    <property type="evidence" value="ECO:0007669"/>
    <property type="project" value="UniProtKB-EC"/>
</dbReference>
<gene>
    <name evidence="14" type="ORF">STCU_05806</name>
</gene>
<evidence type="ECO:0000256" key="7">
    <source>
        <dbReference type="ARBA" id="ARBA00022737"/>
    </source>
</evidence>
<proteinExistence type="inferred from homology"/>
<dbReference type="Proteomes" id="UP000015354">
    <property type="component" value="Unassembled WGS sequence"/>
</dbReference>
<evidence type="ECO:0000256" key="2">
    <source>
        <dbReference type="ARBA" id="ARBA00006734"/>
    </source>
</evidence>
<evidence type="ECO:0000256" key="6">
    <source>
        <dbReference type="ARBA" id="ARBA00022679"/>
    </source>
</evidence>
<evidence type="ECO:0000256" key="12">
    <source>
        <dbReference type="ARBA" id="ARBA00043086"/>
    </source>
</evidence>
<keyword evidence="5" id="KW-0637">Prenyltransferase</keyword>
<evidence type="ECO:0000256" key="13">
    <source>
        <dbReference type="ARBA" id="ARBA00043219"/>
    </source>
</evidence>
<dbReference type="GO" id="GO:0004660">
    <property type="term" value="F:protein farnesyltransferase activity"/>
    <property type="evidence" value="ECO:0007669"/>
    <property type="project" value="UniProtKB-EC"/>
</dbReference>
<comment type="similarity">
    <text evidence="2">Belongs to the protein prenyltransferase subunit alpha family.</text>
</comment>
<dbReference type="Gene3D" id="1.25.40.120">
    <property type="entry name" value="Protein prenylyltransferase"/>
    <property type="match status" value="2"/>
</dbReference>
<keyword evidence="6 14" id="KW-0808">Transferase</keyword>
<dbReference type="EC" id="2.5.1.59" evidence="3"/>
<dbReference type="Pfam" id="PF01239">
    <property type="entry name" value="PPTA"/>
    <property type="match status" value="3"/>
</dbReference>
<dbReference type="EMBL" id="ATMH01005806">
    <property type="protein sequence ID" value="EPY27328.1"/>
    <property type="molecule type" value="Genomic_DNA"/>
</dbReference>